<dbReference type="Pfam" id="PF01497">
    <property type="entry name" value="Peripla_BP_2"/>
    <property type="match status" value="1"/>
</dbReference>
<dbReference type="SUPFAM" id="SSF53807">
    <property type="entry name" value="Helical backbone' metal receptor"/>
    <property type="match status" value="1"/>
</dbReference>
<proteinExistence type="inferred from homology"/>
<dbReference type="PROSITE" id="PS50983">
    <property type="entry name" value="FE_B12_PBP"/>
    <property type="match status" value="1"/>
</dbReference>
<evidence type="ECO:0000259" key="2">
    <source>
        <dbReference type="PROSITE" id="PS50983"/>
    </source>
</evidence>
<reference evidence="3 4" key="1">
    <citation type="submission" date="2018-08" db="EMBL/GenBank/DDBJ databases">
        <title>Form III RuBisCO-mediated autotrophy in Thermodesulfobium bacteria.</title>
        <authorList>
            <person name="Toshchakov S.V."/>
            <person name="Kublanov I.V."/>
            <person name="Frolov E."/>
            <person name="Bonch-Osmolovskaya E.A."/>
            <person name="Tourova T.P."/>
            <person name="Chernych N.A."/>
            <person name="Lebedinsky A.V."/>
        </authorList>
    </citation>
    <scope>NUCLEOTIDE SEQUENCE [LARGE SCALE GENOMIC DNA]</scope>
    <source>
        <strain evidence="3 4">SR</strain>
    </source>
</reference>
<evidence type="ECO:0000313" key="4">
    <source>
        <dbReference type="Proteomes" id="UP000256329"/>
    </source>
</evidence>
<gene>
    <name evidence="3" type="ORF">DXX99_07255</name>
</gene>
<dbReference type="EMBL" id="QSLN01000009">
    <property type="protein sequence ID" value="RDV82541.1"/>
    <property type="molecule type" value="Genomic_DNA"/>
</dbReference>
<dbReference type="OrthoDB" id="9787830at2"/>
<name>A0A3D8P4E9_9THEO</name>
<evidence type="ECO:0000256" key="1">
    <source>
        <dbReference type="ARBA" id="ARBA00008814"/>
    </source>
</evidence>
<dbReference type="RefSeq" id="WP_115792831.1">
    <property type="nucleotide sequence ID" value="NZ_QSLN01000009.1"/>
</dbReference>
<dbReference type="PROSITE" id="PS51257">
    <property type="entry name" value="PROKAR_LIPOPROTEIN"/>
    <property type="match status" value="1"/>
</dbReference>
<dbReference type="AlphaFoldDB" id="A0A3D8P4E9"/>
<evidence type="ECO:0000313" key="3">
    <source>
        <dbReference type="EMBL" id="RDV82541.1"/>
    </source>
</evidence>
<organism evidence="3 4">
    <name type="scientific">Ammonifex thiophilus</name>
    <dbReference type="NCBI Taxonomy" id="444093"/>
    <lineage>
        <taxon>Bacteria</taxon>
        <taxon>Bacillati</taxon>
        <taxon>Bacillota</taxon>
        <taxon>Clostridia</taxon>
        <taxon>Thermoanaerobacterales</taxon>
        <taxon>Thermoanaerobacteraceae</taxon>
        <taxon>Ammonifex</taxon>
    </lineage>
</organism>
<dbReference type="PANTHER" id="PTHR30535">
    <property type="entry name" value="VITAMIN B12-BINDING PROTEIN"/>
    <property type="match status" value="1"/>
</dbReference>
<dbReference type="PANTHER" id="PTHR30535:SF34">
    <property type="entry name" value="MOLYBDATE-BINDING PROTEIN MOLA"/>
    <property type="match status" value="1"/>
</dbReference>
<accession>A0A3D8P4E9</accession>
<dbReference type="Proteomes" id="UP000256329">
    <property type="component" value="Unassembled WGS sequence"/>
</dbReference>
<comment type="similarity">
    <text evidence="1">Belongs to the bacterial solute-binding protein 8 family.</text>
</comment>
<dbReference type="InterPro" id="IPR050902">
    <property type="entry name" value="ABC_Transporter_SBP"/>
</dbReference>
<keyword evidence="4" id="KW-1185">Reference proteome</keyword>
<protein>
    <submittedName>
        <fullName evidence="3">ABC transporter substrate-binding protein</fullName>
    </submittedName>
</protein>
<comment type="caution">
    <text evidence="3">The sequence shown here is derived from an EMBL/GenBank/DDBJ whole genome shotgun (WGS) entry which is preliminary data.</text>
</comment>
<sequence length="358" mass="39368">MSGSKFLVAKVVLGIFLAALLLAGCGSGTKETGPQKIPVKERLVTASGQVEEREVLIPSPPSRVVVLGGYAAEIIQALGAESRVVGIDEHTKTKVLWPEYVTKLPSVGPSNTPSVEGILALKPDLVIEGFLEPKIREQLVTAGIPVLKIYGYKTELLGEEIRTLGKVFKAEKRADEYASFIERQWNEVKKRVAGLPAAQKPKVYWESSLGNWKTHGKGSGAHPLIEWAGGVNLAAELGTSYPTVTPEWVAAKNPDVIIKYVGAPTMGWKGDSKKLEEIRQEIMNRPALKNTNAVKNGRVYLISDKITCAPQGAVGIYYLAKWFHPELFKDIDPGILHRDMLKRFYGEELKGIWVYPQE</sequence>
<dbReference type="InterPro" id="IPR002491">
    <property type="entry name" value="ABC_transptr_periplasmic_BD"/>
</dbReference>
<dbReference type="Gene3D" id="3.40.50.1980">
    <property type="entry name" value="Nitrogenase molybdenum iron protein domain"/>
    <property type="match status" value="2"/>
</dbReference>
<feature type="domain" description="Fe/B12 periplasmic-binding" evidence="2">
    <location>
        <begin position="63"/>
        <end position="331"/>
    </location>
</feature>